<accession>A0A6L5QGF3</accession>
<protein>
    <submittedName>
        <fullName evidence="2">Phosphate ABC transporter substrate-binding protein</fullName>
    </submittedName>
</protein>
<dbReference type="RefSeq" id="WP_154368279.1">
    <property type="nucleotide sequence ID" value="NZ_WKJM01000009.1"/>
</dbReference>
<gene>
    <name evidence="2" type="ORF">GJ697_12930</name>
</gene>
<feature type="signal peptide" evidence="1">
    <location>
        <begin position="1"/>
        <end position="24"/>
    </location>
</feature>
<evidence type="ECO:0000313" key="3">
    <source>
        <dbReference type="Proteomes" id="UP000481037"/>
    </source>
</evidence>
<proteinExistence type="predicted"/>
<dbReference type="AlphaFoldDB" id="A0A6L5QGF3"/>
<organism evidence="2 3">
    <name type="scientific">Duganella alba</name>
    <dbReference type="NCBI Taxonomy" id="2666081"/>
    <lineage>
        <taxon>Bacteria</taxon>
        <taxon>Pseudomonadati</taxon>
        <taxon>Pseudomonadota</taxon>
        <taxon>Betaproteobacteria</taxon>
        <taxon>Burkholderiales</taxon>
        <taxon>Oxalobacteraceae</taxon>
        <taxon>Telluria group</taxon>
        <taxon>Duganella</taxon>
    </lineage>
</organism>
<keyword evidence="1" id="KW-0732">Signal</keyword>
<dbReference type="EMBL" id="WKJM01000009">
    <property type="protein sequence ID" value="MRX08745.1"/>
    <property type="molecule type" value="Genomic_DNA"/>
</dbReference>
<dbReference type="SUPFAM" id="SSF53850">
    <property type="entry name" value="Periplasmic binding protein-like II"/>
    <property type="match status" value="1"/>
</dbReference>
<name>A0A6L5QGF3_9BURK</name>
<evidence type="ECO:0000256" key="1">
    <source>
        <dbReference type="SAM" id="SignalP"/>
    </source>
</evidence>
<sequence length="144" mass="15368">MLKLLSRLRWCLAVCLLCSGMASGAEFVVIVSAKNPVSTLRTEQVAAIFLGQNGRFPGGAEAIALDLPLGSALRNDFYITVAARTPALMKAYWTKMVFTGRGQPPRELSGSVAVRKLVADNPAMIAYIDKSALDASVKAIQVTP</sequence>
<feature type="chain" id="PRO_5027066653" evidence="1">
    <location>
        <begin position="25"/>
        <end position="144"/>
    </location>
</feature>
<comment type="caution">
    <text evidence="2">The sequence shown here is derived from an EMBL/GenBank/DDBJ whole genome shotgun (WGS) entry which is preliminary data.</text>
</comment>
<keyword evidence="3" id="KW-1185">Reference proteome</keyword>
<dbReference type="Proteomes" id="UP000481037">
    <property type="component" value="Unassembled WGS sequence"/>
</dbReference>
<reference evidence="2 3" key="1">
    <citation type="submission" date="2019-11" db="EMBL/GenBank/DDBJ databases">
        <title>Novel species isolated from a subtropical stream in China.</title>
        <authorList>
            <person name="Lu H."/>
        </authorList>
    </citation>
    <scope>NUCLEOTIDE SEQUENCE [LARGE SCALE GENOMIC DNA]</scope>
    <source>
        <strain evidence="2 3">FT25W</strain>
    </source>
</reference>
<evidence type="ECO:0000313" key="2">
    <source>
        <dbReference type="EMBL" id="MRX08745.1"/>
    </source>
</evidence>
<dbReference type="Gene3D" id="3.40.190.10">
    <property type="entry name" value="Periplasmic binding protein-like II"/>
    <property type="match status" value="1"/>
</dbReference>